<dbReference type="InterPro" id="IPR003593">
    <property type="entry name" value="AAA+_ATPase"/>
</dbReference>
<keyword evidence="6" id="KW-0238">DNA-binding</keyword>
<evidence type="ECO:0000256" key="1">
    <source>
        <dbReference type="ARBA" id="ARBA00020887"/>
    </source>
</evidence>
<reference evidence="10 11" key="1">
    <citation type="submission" date="2021-03" db="EMBL/GenBank/DDBJ databases">
        <authorList>
            <person name="Gilmore M.S."/>
            <person name="Schwartzman J."/>
            <person name="Van Tyne D."/>
            <person name="Martin M."/>
            <person name="Earl A.M."/>
            <person name="Manson A.L."/>
            <person name="Straub T."/>
            <person name="Salamzade R."/>
            <person name="Saavedra J."/>
            <person name="Lebreton F."/>
            <person name="Prichula J."/>
            <person name="Schaufler K."/>
            <person name="Gaca A."/>
            <person name="Sgardioli B."/>
            <person name="Wagenaar J."/>
            <person name="Strong T."/>
        </authorList>
    </citation>
    <scope>NUCLEOTIDE SEQUENCE [LARGE SCALE GENOMIC DNA]</scope>
    <source>
        <strain evidence="10 11">DIV1094</strain>
    </source>
</reference>
<dbReference type="InterPro" id="IPR036390">
    <property type="entry name" value="WH_DNA-bd_sf"/>
</dbReference>
<proteinExistence type="predicted"/>
<evidence type="ECO:0000259" key="8">
    <source>
        <dbReference type="PROSITE" id="PS50893"/>
    </source>
</evidence>
<dbReference type="PANTHER" id="PTHR42939">
    <property type="entry name" value="ABC TRANSPORTER ATP-BINDING PROTEIN ALBC-RELATED"/>
    <property type="match status" value="1"/>
</dbReference>
<dbReference type="GO" id="GO:0005524">
    <property type="term" value="F:ATP binding"/>
    <property type="evidence" value="ECO:0007669"/>
    <property type="project" value="UniProtKB-KW"/>
</dbReference>
<dbReference type="InterPro" id="IPR036388">
    <property type="entry name" value="WH-like_DNA-bd_sf"/>
</dbReference>
<name>A0ABZ2SWX1_9ENTE</name>
<evidence type="ECO:0000313" key="10">
    <source>
        <dbReference type="EMBL" id="WYJ80234.1"/>
    </source>
</evidence>
<dbReference type="InterPro" id="IPR003439">
    <property type="entry name" value="ABC_transporter-like_ATP-bd"/>
</dbReference>
<dbReference type="InterPro" id="IPR000524">
    <property type="entry name" value="Tscrpt_reg_HTH_GntR"/>
</dbReference>
<accession>A0ABZ2SWX1</accession>
<evidence type="ECO:0000256" key="2">
    <source>
        <dbReference type="ARBA" id="ARBA00022448"/>
    </source>
</evidence>
<evidence type="ECO:0000256" key="4">
    <source>
        <dbReference type="ARBA" id="ARBA00022840"/>
    </source>
</evidence>
<feature type="domain" description="HTH gntR-type" evidence="9">
    <location>
        <begin position="10"/>
        <end position="78"/>
    </location>
</feature>
<dbReference type="PROSITE" id="PS50893">
    <property type="entry name" value="ABC_TRANSPORTER_2"/>
    <property type="match status" value="1"/>
</dbReference>
<dbReference type="Gene3D" id="1.10.10.10">
    <property type="entry name" value="Winged helix-like DNA-binding domain superfamily/Winged helix DNA-binding domain"/>
    <property type="match status" value="1"/>
</dbReference>
<keyword evidence="5" id="KW-0805">Transcription regulation</keyword>
<protein>
    <recommendedName>
        <fullName evidence="1">DNA translocase FtsK</fullName>
    </recommendedName>
</protein>
<dbReference type="Pfam" id="PF00005">
    <property type="entry name" value="ABC_tran"/>
    <property type="match status" value="1"/>
</dbReference>
<dbReference type="CDD" id="cd07377">
    <property type="entry name" value="WHTH_GntR"/>
    <property type="match status" value="1"/>
</dbReference>
<evidence type="ECO:0000256" key="5">
    <source>
        <dbReference type="ARBA" id="ARBA00023015"/>
    </source>
</evidence>
<evidence type="ECO:0000259" key="9">
    <source>
        <dbReference type="PROSITE" id="PS50949"/>
    </source>
</evidence>
<evidence type="ECO:0000256" key="6">
    <source>
        <dbReference type="ARBA" id="ARBA00023125"/>
    </source>
</evidence>
<dbReference type="SUPFAM" id="SSF52540">
    <property type="entry name" value="P-loop containing nucleoside triphosphate hydrolases"/>
    <property type="match status" value="1"/>
</dbReference>
<dbReference type="EMBL" id="CP147250">
    <property type="protein sequence ID" value="WYJ80234.1"/>
    <property type="molecule type" value="Genomic_DNA"/>
</dbReference>
<evidence type="ECO:0000313" key="11">
    <source>
        <dbReference type="Proteomes" id="UP000664360"/>
    </source>
</evidence>
<dbReference type="SUPFAM" id="SSF46785">
    <property type="entry name" value="Winged helix' DNA-binding domain"/>
    <property type="match status" value="1"/>
</dbReference>
<evidence type="ECO:0000256" key="3">
    <source>
        <dbReference type="ARBA" id="ARBA00022741"/>
    </source>
</evidence>
<keyword evidence="3" id="KW-0547">Nucleotide-binding</keyword>
<dbReference type="SMART" id="SM00382">
    <property type="entry name" value="AAA"/>
    <property type="match status" value="1"/>
</dbReference>
<dbReference type="InterPro" id="IPR051782">
    <property type="entry name" value="ABC_Transporter_VariousFunc"/>
</dbReference>
<dbReference type="RefSeq" id="WP_206855540.1">
    <property type="nucleotide sequence ID" value="NZ_CP147250.1"/>
</dbReference>
<dbReference type="CDD" id="cd03230">
    <property type="entry name" value="ABC_DR_subfamily_A"/>
    <property type="match status" value="1"/>
</dbReference>
<keyword evidence="4 10" id="KW-0067">ATP-binding</keyword>
<feature type="domain" description="ABC transporter" evidence="8">
    <location>
        <begin position="123"/>
        <end position="348"/>
    </location>
</feature>
<dbReference type="Gene3D" id="3.40.50.300">
    <property type="entry name" value="P-loop containing nucleotide triphosphate hydrolases"/>
    <property type="match status" value="1"/>
</dbReference>
<dbReference type="SMART" id="SM00345">
    <property type="entry name" value="HTH_GNTR"/>
    <property type="match status" value="1"/>
</dbReference>
<reference evidence="10 11" key="2">
    <citation type="submission" date="2024-03" db="EMBL/GenBank/DDBJ databases">
        <title>The Genome Sequence of Enterococcus sp. DIV1094.</title>
        <authorList>
            <consortium name="The Broad Institute Genomics Platform"/>
            <consortium name="The Broad Institute Microbial Omics Core"/>
            <consortium name="The Broad Institute Genomic Center for Infectious Diseases"/>
            <person name="Earl A."/>
            <person name="Manson A."/>
            <person name="Gilmore M."/>
            <person name="Schwartman J."/>
            <person name="Shea T."/>
            <person name="Abouelleil A."/>
            <person name="Cao P."/>
            <person name="Chapman S."/>
            <person name="Cusick C."/>
            <person name="Young S."/>
            <person name="Neafsey D."/>
            <person name="Nusbaum C."/>
            <person name="Birren B."/>
        </authorList>
    </citation>
    <scope>NUCLEOTIDE SEQUENCE [LARGE SCALE GENOMIC DNA]</scope>
    <source>
        <strain evidence="10 11">DIV1094</strain>
    </source>
</reference>
<keyword evidence="2" id="KW-0813">Transport</keyword>
<dbReference type="PROSITE" id="PS50949">
    <property type="entry name" value="HTH_GNTR"/>
    <property type="match status" value="1"/>
</dbReference>
<dbReference type="Proteomes" id="UP000664360">
    <property type="component" value="Chromosome"/>
</dbReference>
<organism evidence="10 11">
    <name type="scientific">Candidatus Enterococcus mangumiae</name>
    <dbReference type="NCBI Taxonomy" id="2230878"/>
    <lineage>
        <taxon>Bacteria</taxon>
        <taxon>Bacillati</taxon>
        <taxon>Bacillota</taxon>
        <taxon>Bacilli</taxon>
        <taxon>Lactobacillales</taxon>
        <taxon>Enterococcaceae</taxon>
        <taxon>Enterococcus</taxon>
    </lineage>
</organism>
<evidence type="ECO:0000256" key="7">
    <source>
        <dbReference type="ARBA" id="ARBA00023163"/>
    </source>
</evidence>
<keyword evidence="11" id="KW-1185">Reference proteome</keyword>
<gene>
    <name evidence="10" type="ORF">DOK79_001791</name>
</gene>
<dbReference type="InterPro" id="IPR027417">
    <property type="entry name" value="P-loop_NTPase"/>
</dbReference>
<dbReference type="Pfam" id="PF00392">
    <property type="entry name" value="GntR"/>
    <property type="match status" value="1"/>
</dbReference>
<sequence length="419" mass="48031">MFQIDFKNRKAIYNQLIDNFKRLIDTGVLSPGSEVPSTSELAKMLTVNPNTVLKAYLELENQSYFESEGGTEWFVRTSSEEKDQEPIKTLYSRIHADLQLLLENGGNKEEIEQLIGMGQKSFIQVEQLKKKMDDTMALAGLTMNVKKGSIYGLVGTNGSGKTTTLRHLAGLLRPDSGIARIDGLPAYDKAHQKVIGYMPEEMYFLPDYTMKMLQRFFKNKYQQTWNNDRYQELVAVFQLNENKKINTFSRGMQKQVGFIFDISTMPDVLLLDETIDGLDPLVRKQVVKMIIEDVANREMTVLITSHNMREMDGLCDTIGIIKNGQLVIERELDELKANTHKIQVAFPQDFMMNHYPYDGLEVLYMEELGSTDLLVVRGKEEEIAQHIESFEPLVYELVPMTLEEIFIYETEGALDEVRN</sequence>
<keyword evidence="7" id="KW-0804">Transcription</keyword>
<dbReference type="PANTHER" id="PTHR42939:SF1">
    <property type="entry name" value="ABC TRANSPORTER ATP-BINDING PROTEIN ALBC-RELATED"/>
    <property type="match status" value="1"/>
</dbReference>